<keyword evidence="8" id="KW-1185">Reference proteome</keyword>
<reference evidence="7 8" key="1">
    <citation type="submission" date="2015-09" db="EMBL/GenBank/DDBJ databases">
        <title>Draft genome of the parasitic nematode Teladorsagia circumcincta isolate WARC Sus (inbred).</title>
        <authorList>
            <person name="Mitreva M."/>
        </authorList>
    </citation>
    <scope>NUCLEOTIDE SEQUENCE [LARGE SCALE GENOMIC DNA]</scope>
    <source>
        <strain evidence="7 8">S</strain>
    </source>
</reference>
<dbReference type="GO" id="GO:0016020">
    <property type="term" value="C:membrane"/>
    <property type="evidence" value="ECO:0007669"/>
    <property type="project" value="UniProtKB-SubCell"/>
</dbReference>
<evidence type="ECO:0000259" key="6">
    <source>
        <dbReference type="PROSITE" id="PS50262"/>
    </source>
</evidence>
<dbReference type="PANTHER" id="PTHR46955">
    <property type="entry name" value="PROTEIN CBG01349-RELATED"/>
    <property type="match status" value="1"/>
</dbReference>
<evidence type="ECO:0000313" key="7">
    <source>
        <dbReference type="EMBL" id="PIO71990.1"/>
    </source>
</evidence>
<dbReference type="SUPFAM" id="SSF81321">
    <property type="entry name" value="Family A G protein-coupled receptor-like"/>
    <property type="match status" value="1"/>
</dbReference>
<dbReference type="AlphaFoldDB" id="A0A2G9UR82"/>
<feature type="transmembrane region" description="Helical" evidence="5">
    <location>
        <begin position="127"/>
        <end position="154"/>
    </location>
</feature>
<protein>
    <recommendedName>
        <fullName evidence="6">G-protein coupled receptors family 1 profile domain-containing protein</fullName>
    </recommendedName>
</protein>
<organism evidence="7 8">
    <name type="scientific">Teladorsagia circumcincta</name>
    <name type="common">Brown stomach worm</name>
    <name type="synonym">Ostertagia circumcincta</name>
    <dbReference type="NCBI Taxonomy" id="45464"/>
    <lineage>
        <taxon>Eukaryota</taxon>
        <taxon>Metazoa</taxon>
        <taxon>Ecdysozoa</taxon>
        <taxon>Nematoda</taxon>
        <taxon>Chromadorea</taxon>
        <taxon>Rhabditida</taxon>
        <taxon>Rhabditina</taxon>
        <taxon>Rhabditomorpha</taxon>
        <taxon>Strongyloidea</taxon>
        <taxon>Trichostrongylidae</taxon>
        <taxon>Teladorsagia</taxon>
    </lineage>
</organism>
<dbReference type="InterPro" id="IPR019420">
    <property type="entry name" value="7TM_GPCR_serpentine_rcpt_Srbc"/>
</dbReference>
<evidence type="ECO:0000313" key="8">
    <source>
        <dbReference type="Proteomes" id="UP000230423"/>
    </source>
</evidence>
<evidence type="ECO:0000256" key="3">
    <source>
        <dbReference type="ARBA" id="ARBA00022989"/>
    </source>
</evidence>
<dbReference type="OrthoDB" id="5842325at2759"/>
<name>A0A2G9UR82_TELCI</name>
<gene>
    <name evidence="7" type="ORF">TELCIR_06095</name>
</gene>
<dbReference type="InterPro" id="IPR052322">
    <property type="entry name" value="Mito_rRNA_Mtase_NSUN4"/>
</dbReference>
<keyword evidence="4 5" id="KW-0472">Membrane</keyword>
<dbReference type="Proteomes" id="UP000230423">
    <property type="component" value="Unassembled WGS sequence"/>
</dbReference>
<evidence type="ECO:0000256" key="5">
    <source>
        <dbReference type="SAM" id="Phobius"/>
    </source>
</evidence>
<accession>A0A2G9UR82</accession>
<feature type="domain" description="G-protein coupled receptors family 1 profile" evidence="6">
    <location>
        <begin position="24"/>
        <end position="235"/>
    </location>
</feature>
<evidence type="ECO:0000256" key="2">
    <source>
        <dbReference type="ARBA" id="ARBA00022692"/>
    </source>
</evidence>
<evidence type="ECO:0000256" key="4">
    <source>
        <dbReference type="ARBA" id="ARBA00023136"/>
    </source>
</evidence>
<evidence type="ECO:0000256" key="1">
    <source>
        <dbReference type="ARBA" id="ARBA00004370"/>
    </source>
</evidence>
<feature type="transmembrane region" description="Helical" evidence="5">
    <location>
        <begin position="84"/>
        <end position="107"/>
    </location>
</feature>
<feature type="transmembrane region" description="Helical" evidence="5">
    <location>
        <begin position="44"/>
        <end position="72"/>
    </location>
</feature>
<dbReference type="PANTHER" id="PTHR46955:SF3">
    <property type="entry name" value="G_PROTEIN_RECEP_F1_2 DOMAIN-CONTAINING PROTEIN"/>
    <property type="match status" value="1"/>
</dbReference>
<dbReference type="PROSITE" id="PS50262">
    <property type="entry name" value="G_PROTEIN_RECEP_F1_2"/>
    <property type="match status" value="1"/>
</dbReference>
<proteinExistence type="predicted"/>
<feature type="transmembrane region" description="Helical" evidence="5">
    <location>
        <begin position="12"/>
        <end position="32"/>
    </location>
</feature>
<dbReference type="Pfam" id="PF10316">
    <property type="entry name" value="7TM_GPCR_Srbc"/>
    <property type="match status" value="1"/>
</dbReference>
<keyword evidence="2 5" id="KW-0812">Transmembrane</keyword>
<dbReference type="EMBL" id="KZ345798">
    <property type="protein sequence ID" value="PIO71990.1"/>
    <property type="molecule type" value="Genomic_DNA"/>
</dbReference>
<dbReference type="InterPro" id="IPR017452">
    <property type="entry name" value="GPCR_Rhodpsn_7TM"/>
</dbReference>
<comment type="subcellular location">
    <subcellularLocation>
        <location evidence="1">Membrane</location>
    </subcellularLocation>
</comment>
<sequence length="273" mass="30554">MISNTTCLCVDIFLLIICILQILANFAVLFVWCSSKRLLRNDNLILLVSLAFIDFIYAVLQFPYLIILIAGIKPDNVLLDYNPWVIVPLAGPSIALMKAGCTVTTAIALDRVFALYFPMKYYRQSKLYWSIGAFAFAMFLAFVDWLILQLIVSIRRVPGCSSFGCFTNDIFREYWGLSNMMMNLLSCLLTVVIMYNLYRRSKVASEAMQIEKQNRSKIDRSANRVALYILLVSALIGVVPGCMNGLGTVVSLPRSTSVRVATPAISPVIVSKN</sequence>
<dbReference type="Gene3D" id="1.20.1070.10">
    <property type="entry name" value="Rhodopsin 7-helix transmembrane proteins"/>
    <property type="match status" value="1"/>
</dbReference>
<feature type="transmembrane region" description="Helical" evidence="5">
    <location>
        <begin position="225"/>
        <end position="246"/>
    </location>
</feature>
<feature type="transmembrane region" description="Helical" evidence="5">
    <location>
        <begin position="174"/>
        <end position="198"/>
    </location>
</feature>
<keyword evidence="3 5" id="KW-1133">Transmembrane helix</keyword>